<dbReference type="PANTHER" id="PTHR40640">
    <property type="entry name" value="ANCHORED GLYCOPROTEIN, PUTATIVE (AFU_ORTHOLOGUE AFUA_8G04860)-RELATED"/>
    <property type="match status" value="1"/>
</dbReference>
<organism evidence="3 4">
    <name type="scientific">Paraphoma chrysanthemicola</name>
    <dbReference type="NCBI Taxonomy" id="798071"/>
    <lineage>
        <taxon>Eukaryota</taxon>
        <taxon>Fungi</taxon>
        <taxon>Dikarya</taxon>
        <taxon>Ascomycota</taxon>
        <taxon>Pezizomycotina</taxon>
        <taxon>Dothideomycetes</taxon>
        <taxon>Pleosporomycetidae</taxon>
        <taxon>Pleosporales</taxon>
        <taxon>Pleosporineae</taxon>
        <taxon>Phaeosphaeriaceae</taxon>
        <taxon>Paraphoma</taxon>
    </lineage>
</organism>
<evidence type="ECO:0008006" key="5">
    <source>
        <dbReference type="Google" id="ProtNLM"/>
    </source>
</evidence>
<evidence type="ECO:0000313" key="3">
    <source>
        <dbReference type="EMBL" id="KAH7091571.1"/>
    </source>
</evidence>
<keyword evidence="2" id="KW-0732">Signal</keyword>
<protein>
    <recommendedName>
        <fullName evidence="5">GPI anchored protein</fullName>
    </recommendedName>
</protein>
<evidence type="ECO:0000313" key="4">
    <source>
        <dbReference type="Proteomes" id="UP000813461"/>
    </source>
</evidence>
<name>A0A8K0RAR1_9PLEO</name>
<dbReference type="AlphaFoldDB" id="A0A8K0RAR1"/>
<feature type="compositionally biased region" description="Polar residues" evidence="1">
    <location>
        <begin position="165"/>
        <end position="194"/>
    </location>
</feature>
<feature type="compositionally biased region" description="Low complexity" evidence="1">
    <location>
        <begin position="143"/>
        <end position="160"/>
    </location>
</feature>
<dbReference type="OrthoDB" id="4991875at2759"/>
<keyword evidence="4" id="KW-1185">Reference proteome</keyword>
<dbReference type="PANTHER" id="PTHR40640:SF1">
    <property type="entry name" value="ANCHORED GLYCOPROTEIN, PUTATIVE (AFU_ORTHOLOGUE AFUA_8G04860)-RELATED"/>
    <property type="match status" value="1"/>
</dbReference>
<feature type="region of interest" description="Disordered" evidence="1">
    <location>
        <begin position="143"/>
        <end position="194"/>
    </location>
</feature>
<accession>A0A8K0RAR1</accession>
<dbReference type="EMBL" id="JAGMVJ010000004">
    <property type="protein sequence ID" value="KAH7091571.1"/>
    <property type="molecule type" value="Genomic_DNA"/>
</dbReference>
<sequence>MRQSLVILSVLAGGAYAADTIQFFLPGGNEGVDPVATIKSVRPSTTEFSIACPTGTDINDCGFPPGLDMTIVSGTKYLASMSYDSYSLSYSCDYNSRATDITCAVSMTGGNMDTPGPQTSVLSGTDLTFVTATVVQGAGLLSGSGAASAAPKSTPASGSGLMTDASPSITGSGSMSGLVRSQSGSATGSASPAQQTGAATTFGVQIPAMLAVVAAVAVAAI</sequence>
<proteinExistence type="predicted"/>
<evidence type="ECO:0000256" key="2">
    <source>
        <dbReference type="SAM" id="SignalP"/>
    </source>
</evidence>
<evidence type="ECO:0000256" key="1">
    <source>
        <dbReference type="SAM" id="MobiDB-lite"/>
    </source>
</evidence>
<reference evidence="3" key="1">
    <citation type="journal article" date="2021" name="Nat. Commun.">
        <title>Genetic determinants of endophytism in the Arabidopsis root mycobiome.</title>
        <authorList>
            <person name="Mesny F."/>
            <person name="Miyauchi S."/>
            <person name="Thiergart T."/>
            <person name="Pickel B."/>
            <person name="Atanasova L."/>
            <person name="Karlsson M."/>
            <person name="Huettel B."/>
            <person name="Barry K.W."/>
            <person name="Haridas S."/>
            <person name="Chen C."/>
            <person name="Bauer D."/>
            <person name="Andreopoulos W."/>
            <person name="Pangilinan J."/>
            <person name="LaButti K."/>
            <person name="Riley R."/>
            <person name="Lipzen A."/>
            <person name="Clum A."/>
            <person name="Drula E."/>
            <person name="Henrissat B."/>
            <person name="Kohler A."/>
            <person name="Grigoriev I.V."/>
            <person name="Martin F.M."/>
            <person name="Hacquard S."/>
        </authorList>
    </citation>
    <scope>NUCLEOTIDE SEQUENCE</scope>
    <source>
        <strain evidence="3">MPI-SDFR-AT-0120</strain>
    </source>
</reference>
<feature type="signal peptide" evidence="2">
    <location>
        <begin position="1"/>
        <end position="17"/>
    </location>
</feature>
<comment type="caution">
    <text evidence="3">The sequence shown here is derived from an EMBL/GenBank/DDBJ whole genome shotgun (WGS) entry which is preliminary data.</text>
</comment>
<feature type="chain" id="PRO_5035459194" description="GPI anchored protein" evidence="2">
    <location>
        <begin position="18"/>
        <end position="221"/>
    </location>
</feature>
<dbReference type="Proteomes" id="UP000813461">
    <property type="component" value="Unassembled WGS sequence"/>
</dbReference>
<gene>
    <name evidence="3" type="ORF">FB567DRAFT_277246</name>
</gene>